<dbReference type="Gene3D" id="2.40.30.170">
    <property type="match status" value="1"/>
</dbReference>
<evidence type="ECO:0000256" key="1">
    <source>
        <dbReference type="ARBA" id="ARBA00009477"/>
    </source>
</evidence>
<feature type="domain" description="CusB-like beta-barrel" evidence="3">
    <location>
        <begin position="236"/>
        <end position="308"/>
    </location>
</feature>
<reference evidence="5" key="1">
    <citation type="journal article" date="2022" name="ISME J.">
        <title>Identification of active gaseous-alkane degraders at natural gas seeps.</title>
        <authorList>
            <person name="Farhan Ul Haque M."/>
            <person name="Hernandez M."/>
            <person name="Crombie A.T."/>
            <person name="Murrell J.C."/>
        </authorList>
    </citation>
    <scope>NUCLEOTIDE SEQUENCE</scope>
    <source>
        <strain evidence="5">PC2</strain>
    </source>
</reference>
<dbReference type="EMBL" id="JAIVFP010000001">
    <property type="protein sequence ID" value="MCI4684867.1"/>
    <property type="molecule type" value="Genomic_DNA"/>
</dbReference>
<keyword evidence="2" id="KW-0812">Transmembrane</keyword>
<keyword evidence="2" id="KW-1133">Transmembrane helix</keyword>
<dbReference type="InterPro" id="IPR058792">
    <property type="entry name" value="Beta-barrel_RND_2"/>
</dbReference>
<dbReference type="PANTHER" id="PTHR30469:SF37">
    <property type="entry name" value="RAGD PROTEIN"/>
    <property type="match status" value="1"/>
</dbReference>
<dbReference type="Proteomes" id="UP001139104">
    <property type="component" value="Unassembled WGS sequence"/>
</dbReference>
<dbReference type="Gene3D" id="2.40.420.20">
    <property type="match status" value="1"/>
</dbReference>
<dbReference type="NCBIfam" id="TIGR01730">
    <property type="entry name" value="RND_mfp"/>
    <property type="match status" value="1"/>
</dbReference>
<evidence type="ECO:0000313" key="5">
    <source>
        <dbReference type="EMBL" id="MCI4684867.1"/>
    </source>
</evidence>
<dbReference type="Pfam" id="PF25973">
    <property type="entry name" value="BSH_CzcB"/>
    <property type="match status" value="1"/>
</dbReference>
<evidence type="ECO:0000313" key="6">
    <source>
        <dbReference type="Proteomes" id="UP001139104"/>
    </source>
</evidence>
<feature type="domain" description="CzcB-like barrel-sandwich hybrid" evidence="4">
    <location>
        <begin position="87"/>
        <end position="230"/>
    </location>
</feature>
<evidence type="ECO:0000256" key="2">
    <source>
        <dbReference type="SAM" id="Phobius"/>
    </source>
</evidence>
<organism evidence="5 6">
    <name type="scientific">Candidatus Rhodoblastus alkanivorans</name>
    <dbReference type="NCBI Taxonomy" id="2954117"/>
    <lineage>
        <taxon>Bacteria</taxon>
        <taxon>Pseudomonadati</taxon>
        <taxon>Pseudomonadota</taxon>
        <taxon>Alphaproteobacteria</taxon>
        <taxon>Hyphomicrobiales</taxon>
        <taxon>Rhodoblastaceae</taxon>
        <taxon>Rhodoblastus</taxon>
    </lineage>
</organism>
<dbReference type="InterPro" id="IPR006143">
    <property type="entry name" value="RND_pump_MFP"/>
</dbReference>
<evidence type="ECO:0000259" key="4">
    <source>
        <dbReference type="Pfam" id="PF25973"/>
    </source>
</evidence>
<dbReference type="SUPFAM" id="SSF111369">
    <property type="entry name" value="HlyD-like secretion proteins"/>
    <property type="match status" value="1"/>
</dbReference>
<dbReference type="PANTHER" id="PTHR30469">
    <property type="entry name" value="MULTIDRUG RESISTANCE PROTEIN MDTA"/>
    <property type="match status" value="1"/>
</dbReference>
<feature type="transmembrane region" description="Helical" evidence="2">
    <location>
        <begin position="20"/>
        <end position="39"/>
    </location>
</feature>
<dbReference type="Pfam" id="PF25954">
    <property type="entry name" value="Beta-barrel_RND_2"/>
    <property type="match status" value="1"/>
</dbReference>
<dbReference type="Gene3D" id="1.10.287.470">
    <property type="entry name" value="Helix hairpin bin"/>
    <property type="match status" value="1"/>
</dbReference>
<comment type="similarity">
    <text evidence="1">Belongs to the membrane fusion protein (MFP) (TC 8.A.1) family.</text>
</comment>
<gene>
    <name evidence="5" type="ORF">K2U94_19190</name>
</gene>
<evidence type="ECO:0000259" key="3">
    <source>
        <dbReference type="Pfam" id="PF25954"/>
    </source>
</evidence>
<name>A0ABS9ZBB4_9HYPH</name>
<proteinExistence type="inferred from homology"/>
<dbReference type="InterPro" id="IPR058647">
    <property type="entry name" value="BSH_CzcB-like"/>
</dbReference>
<comment type="caution">
    <text evidence="5">The sequence shown here is derived from an EMBL/GenBank/DDBJ whole genome shotgun (WGS) entry which is preliminary data.</text>
</comment>
<protein>
    <submittedName>
        <fullName evidence="5">Efflux RND transporter periplasmic adaptor subunit</fullName>
    </submittedName>
</protein>
<sequence length="394" mass="42357">MKNELASEAQTIAVRGRSVGPWLILAAAVLLAAFVAYSFSQRWQSEKQLAEWTRGRAIPNVSVIEPTYNTKPEALSLPGKISAWYEASIYAQVAGYIKNWQTDIGAVVKKGDLLAVVDTPELDDQLARANEQVSRQEAALELAKVTSERWAALRKSSAVSKQSADEKASDYQVKLADLGAAKANLERLKSQKLFARIVAPFDGVVTARNIDIGSYVAQGGNAKPLFKVADVHAVRLYVQAPQVYSAVLTPGMKVVFTTPQSKGRKFHGTIATTSNSIGAANGSLLVEVDAPNPDGALFPGSYADVHFELPINPHQLRIPSSALSTGEHNTRVATVDKENRIKFKDVVIAKDLGAEIIIASGLGPHDRIVNNPSETLADGDVVHISSPKSAEAQE</sequence>
<keyword evidence="2" id="KW-0472">Membrane</keyword>
<dbReference type="Gene3D" id="2.40.50.100">
    <property type="match status" value="1"/>
</dbReference>
<dbReference type="RefSeq" id="WP_243068744.1">
    <property type="nucleotide sequence ID" value="NZ_JAIVFK010000022.1"/>
</dbReference>
<keyword evidence="6" id="KW-1185">Reference proteome</keyword>
<accession>A0ABS9ZBB4</accession>